<reference evidence="3" key="2">
    <citation type="journal article" date="2014" name="ISME J.">
        <title>Microbial stratification in low pH oxic and suboxic macroscopic growths along an acid mine drainage.</title>
        <authorList>
            <person name="Mendez-Garcia C."/>
            <person name="Mesa V."/>
            <person name="Sprenger R.R."/>
            <person name="Richter M."/>
            <person name="Diez M.S."/>
            <person name="Solano J."/>
            <person name="Bargiela R."/>
            <person name="Golyshina O.V."/>
            <person name="Manteca A."/>
            <person name="Ramos J.L."/>
            <person name="Gallego J.R."/>
            <person name="Llorente I."/>
            <person name="Martins Dos Santos V.A."/>
            <person name="Jensen O.N."/>
            <person name="Pelaez A.I."/>
            <person name="Sanchez J."/>
            <person name="Ferrer M."/>
        </authorList>
    </citation>
    <scope>NUCLEOTIDE SEQUENCE</scope>
</reference>
<dbReference type="PANTHER" id="PTHR10949:SF0">
    <property type="entry name" value="LIPOYL SYNTHASE, MITOCHONDRIAL"/>
    <property type="match status" value="1"/>
</dbReference>
<keyword evidence="2" id="KW-0408">Iron</keyword>
<reference evidence="3" key="1">
    <citation type="submission" date="2013-08" db="EMBL/GenBank/DDBJ databases">
        <authorList>
            <person name="Mendez C."/>
            <person name="Richter M."/>
            <person name="Ferrer M."/>
            <person name="Sanchez J."/>
        </authorList>
    </citation>
    <scope>NUCLEOTIDE SEQUENCE</scope>
</reference>
<comment type="cofactor">
    <cofactor evidence="1">
        <name>[4Fe-4S] cluster</name>
        <dbReference type="ChEBI" id="CHEBI:49883"/>
    </cofactor>
</comment>
<evidence type="ECO:0000313" key="3">
    <source>
        <dbReference type="EMBL" id="EQD42778.1"/>
    </source>
</evidence>
<keyword evidence="2" id="KW-0411">Iron-sulfur</keyword>
<proteinExistence type="predicted"/>
<comment type="caution">
    <text evidence="3">The sequence shown here is derived from an EMBL/GenBank/DDBJ whole genome shotgun (WGS) entry which is preliminary data.</text>
</comment>
<protein>
    <submittedName>
        <fullName evidence="3">Lipoyl synthase</fullName>
    </submittedName>
</protein>
<dbReference type="EMBL" id="AUZX01011593">
    <property type="protein sequence ID" value="EQD42778.1"/>
    <property type="molecule type" value="Genomic_DNA"/>
</dbReference>
<organism evidence="3">
    <name type="scientific">mine drainage metagenome</name>
    <dbReference type="NCBI Taxonomy" id="410659"/>
    <lineage>
        <taxon>unclassified sequences</taxon>
        <taxon>metagenomes</taxon>
        <taxon>ecological metagenomes</taxon>
    </lineage>
</organism>
<evidence type="ECO:0000256" key="2">
    <source>
        <dbReference type="ARBA" id="ARBA00022485"/>
    </source>
</evidence>
<dbReference type="SUPFAM" id="SSF102114">
    <property type="entry name" value="Radical SAM enzymes"/>
    <property type="match status" value="1"/>
</dbReference>
<dbReference type="GO" id="GO:0016992">
    <property type="term" value="F:lipoate synthase activity"/>
    <property type="evidence" value="ECO:0007669"/>
    <property type="project" value="InterPro"/>
</dbReference>
<dbReference type="InterPro" id="IPR003698">
    <property type="entry name" value="Lipoyl_synth"/>
</dbReference>
<gene>
    <name evidence="3" type="ORF">B1A_15793</name>
</gene>
<accession>T0ZCE7</accession>
<sequence>MGETMDELKATLRDLASVGVSIVTIGQYLRPTRKHLPVSKWYTPKEFAELKSYGEALGIRHVESSPNTRSSYHAKEAGLGIKV</sequence>
<dbReference type="PANTHER" id="PTHR10949">
    <property type="entry name" value="LIPOYL SYNTHASE"/>
    <property type="match status" value="1"/>
</dbReference>
<dbReference type="InterPro" id="IPR058240">
    <property type="entry name" value="rSAM_sf"/>
</dbReference>
<keyword evidence="2" id="KW-0004">4Fe-4S</keyword>
<dbReference type="GO" id="GO:0051539">
    <property type="term" value="F:4 iron, 4 sulfur cluster binding"/>
    <property type="evidence" value="ECO:0007669"/>
    <property type="project" value="UniProtKB-KW"/>
</dbReference>
<name>T0ZCE7_9ZZZZ</name>
<evidence type="ECO:0000256" key="1">
    <source>
        <dbReference type="ARBA" id="ARBA00001966"/>
    </source>
</evidence>
<keyword evidence="2" id="KW-0479">Metal-binding</keyword>
<dbReference type="AlphaFoldDB" id="T0ZCE7"/>